<dbReference type="InterPro" id="IPR005488">
    <property type="entry name" value="Etherase_MurQ"/>
</dbReference>
<dbReference type="InterPro" id="IPR040190">
    <property type="entry name" value="MURQ/GCKR"/>
</dbReference>
<evidence type="ECO:0000259" key="4">
    <source>
        <dbReference type="PROSITE" id="PS51464"/>
    </source>
</evidence>
<dbReference type="GO" id="GO:0016835">
    <property type="term" value="F:carbon-oxygen lyase activity"/>
    <property type="evidence" value="ECO:0007669"/>
    <property type="project" value="UniProtKB-UniRule"/>
</dbReference>
<dbReference type="InterPro" id="IPR000408">
    <property type="entry name" value="Reg_chr_condens"/>
</dbReference>
<dbReference type="GO" id="GO:0016803">
    <property type="term" value="F:ether hydrolase activity"/>
    <property type="evidence" value="ECO:0007669"/>
    <property type="project" value="TreeGrafter"/>
</dbReference>
<dbReference type="NCBIfam" id="NF009222">
    <property type="entry name" value="PRK12570.1"/>
    <property type="match status" value="1"/>
</dbReference>
<feature type="domain" description="SIS" evidence="4">
    <location>
        <begin position="57"/>
        <end position="220"/>
    </location>
</feature>
<sequence length="303" mass="32364">MRNQLSGLTTETKNKQSEDLDLLSTFDIVRLMNEEDKKVAYCVEKELPAIARAIDMIAECLQNGGRLFYFGAGTSGRLGLLDAAECPPTFGTDPALVQGVIAGGVEAVVKAIEGAEDLAHLGQEDVVAHGVREGDAVVGIAASGRTPYVKGALEEAGRLKAKIISLSCNPAAEINEGVDASINVVVGPEVVTGSTRLKAATAQKMVLNMITTTCMVRLGKVYKNLMVNVQITNEKLKERAKQIVAEAAQVPPEEAEQLLAQANGDAKLAIVMKKTALAREESVRLLEQYKGNIRPIMEGHVSR</sequence>
<dbReference type="PROSITE" id="PS50012">
    <property type="entry name" value="RCC1_3"/>
    <property type="match status" value="1"/>
</dbReference>
<gene>
    <name evidence="3 5" type="primary">murQ</name>
    <name evidence="5" type="ORF">BPA01_37080</name>
</gene>
<name>A0A4Y3PRV9_BREPA</name>
<dbReference type="Pfam" id="PF22645">
    <property type="entry name" value="GKRP_SIS_N"/>
    <property type="match status" value="1"/>
</dbReference>
<comment type="caution">
    <text evidence="5">The sequence shown here is derived from an EMBL/GenBank/DDBJ whole genome shotgun (WGS) entry which is preliminary data.</text>
</comment>
<dbReference type="GO" id="GO:0097367">
    <property type="term" value="F:carbohydrate derivative binding"/>
    <property type="evidence" value="ECO:0007669"/>
    <property type="project" value="InterPro"/>
</dbReference>
<comment type="similarity">
    <text evidence="3">Belongs to the GCKR-like family. MurNAc-6-P etherase subfamily.</text>
</comment>
<dbReference type="EC" id="4.2.1.126" evidence="3"/>
<dbReference type="HAMAP" id="MF_00068">
    <property type="entry name" value="MurQ"/>
    <property type="match status" value="1"/>
</dbReference>
<feature type="active site" description="Proton donor" evidence="3">
    <location>
        <position position="85"/>
    </location>
</feature>
<comment type="miscellaneous">
    <text evidence="3">A lyase-type mechanism (elimination/hydration) is suggested for the cleavage of the lactyl ether bond of MurNAc 6-phosphate, with the formation of an alpha,beta-unsaturated aldehyde intermediate with (E)-stereochemistry, followed by the syn addition of water to give product.</text>
</comment>
<dbReference type="FunFam" id="3.40.50.10490:FF:000014">
    <property type="entry name" value="N-acetylmuramic acid 6-phosphate etherase"/>
    <property type="match status" value="1"/>
</dbReference>
<keyword evidence="6" id="KW-1185">Reference proteome</keyword>
<evidence type="ECO:0000256" key="3">
    <source>
        <dbReference type="HAMAP-Rule" id="MF_00068"/>
    </source>
</evidence>
<evidence type="ECO:0000313" key="5">
    <source>
        <dbReference type="EMBL" id="GEB34128.1"/>
    </source>
</evidence>
<dbReference type="GeneID" id="87611597"/>
<reference evidence="5 6" key="1">
    <citation type="submission" date="2019-06" db="EMBL/GenBank/DDBJ databases">
        <title>Whole genome shotgun sequence of Brevibacillus parabrevis NBRC 12334.</title>
        <authorList>
            <person name="Hosoyama A."/>
            <person name="Uohara A."/>
            <person name="Ohji S."/>
            <person name="Ichikawa N."/>
        </authorList>
    </citation>
    <scope>NUCLEOTIDE SEQUENCE [LARGE SCALE GENOMIC DNA]</scope>
    <source>
        <strain evidence="5 6">NBRC 12334</strain>
    </source>
</reference>
<dbReference type="Gene3D" id="1.10.8.1080">
    <property type="match status" value="1"/>
</dbReference>
<dbReference type="InterPro" id="IPR046348">
    <property type="entry name" value="SIS_dom_sf"/>
</dbReference>
<dbReference type="PANTHER" id="PTHR10088:SF4">
    <property type="entry name" value="GLUCOKINASE REGULATORY PROTEIN"/>
    <property type="match status" value="1"/>
</dbReference>
<comment type="subunit">
    <text evidence="3">Homodimer.</text>
</comment>
<comment type="function">
    <text evidence="3">Specifically catalyzes the cleavage of the D-lactyl ether substituent of MurNAc 6-phosphate, producing GlcNAc 6-phosphate and D-lactate.</text>
</comment>
<dbReference type="PROSITE" id="PS51464">
    <property type="entry name" value="SIS"/>
    <property type="match status" value="1"/>
</dbReference>
<dbReference type="GO" id="GO:0046348">
    <property type="term" value="P:amino sugar catabolic process"/>
    <property type="evidence" value="ECO:0007669"/>
    <property type="project" value="InterPro"/>
</dbReference>
<protein>
    <recommendedName>
        <fullName evidence="3">N-acetylmuramic acid 6-phosphate etherase</fullName>
        <shortName evidence="3">MurNAc-6-P etherase</shortName>
        <ecNumber evidence="3">4.2.1.126</ecNumber>
    </recommendedName>
    <alternativeName>
        <fullName evidence="3">N-acetylmuramic acid 6-phosphate hydrolase</fullName>
    </alternativeName>
    <alternativeName>
        <fullName evidence="3">N-acetylmuramic acid 6-phosphate lyase</fullName>
    </alternativeName>
</protein>
<dbReference type="STRING" id="54914.AV540_07735"/>
<dbReference type="UniPathway" id="UPA00342"/>
<evidence type="ECO:0000313" key="6">
    <source>
        <dbReference type="Proteomes" id="UP000316882"/>
    </source>
</evidence>
<dbReference type="NCBIfam" id="NF003915">
    <property type="entry name" value="PRK05441.1"/>
    <property type="match status" value="1"/>
</dbReference>
<dbReference type="SUPFAM" id="SSF53697">
    <property type="entry name" value="SIS domain"/>
    <property type="match status" value="1"/>
</dbReference>
<dbReference type="Proteomes" id="UP000316882">
    <property type="component" value="Unassembled WGS sequence"/>
</dbReference>
<organism evidence="5 6">
    <name type="scientific">Brevibacillus parabrevis</name>
    <dbReference type="NCBI Taxonomy" id="54914"/>
    <lineage>
        <taxon>Bacteria</taxon>
        <taxon>Bacillati</taxon>
        <taxon>Bacillota</taxon>
        <taxon>Bacilli</taxon>
        <taxon>Bacillales</taxon>
        <taxon>Paenibacillaceae</taxon>
        <taxon>Brevibacillus</taxon>
    </lineage>
</organism>
<feature type="active site" evidence="3">
    <location>
        <position position="116"/>
    </location>
</feature>
<evidence type="ECO:0000256" key="1">
    <source>
        <dbReference type="ARBA" id="ARBA00023239"/>
    </source>
</evidence>
<dbReference type="Gene3D" id="3.40.50.10490">
    <property type="entry name" value="Glucose-6-phosphate isomerase like protein, domain 1"/>
    <property type="match status" value="1"/>
</dbReference>
<keyword evidence="1 3" id="KW-0456">Lyase</keyword>
<dbReference type="CDD" id="cd05007">
    <property type="entry name" value="SIS_Etherase"/>
    <property type="match status" value="1"/>
</dbReference>
<dbReference type="EMBL" id="BJMH01000019">
    <property type="protein sequence ID" value="GEB34128.1"/>
    <property type="molecule type" value="Genomic_DNA"/>
</dbReference>
<dbReference type="PROSITE" id="PS01272">
    <property type="entry name" value="GCKR"/>
    <property type="match status" value="1"/>
</dbReference>
<comment type="pathway">
    <text evidence="3">Amino-sugar metabolism; N-acetylmuramate degradation.</text>
</comment>
<keyword evidence="2 3" id="KW-0119">Carbohydrate metabolism</keyword>
<comment type="catalytic activity">
    <reaction evidence="3">
        <text>N-acetyl-D-muramate 6-phosphate + H2O = N-acetyl-D-glucosamine 6-phosphate + (R)-lactate</text>
        <dbReference type="Rhea" id="RHEA:26410"/>
        <dbReference type="ChEBI" id="CHEBI:15377"/>
        <dbReference type="ChEBI" id="CHEBI:16004"/>
        <dbReference type="ChEBI" id="CHEBI:57513"/>
        <dbReference type="ChEBI" id="CHEBI:58722"/>
        <dbReference type="EC" id="4.2.1.126"/>
    </reaction>
</comment>
<dbReference type="NCBIfam" id="TIGR00274">
    <property type="entry name" value="N-acetylmuramic acid 6-phosphate etherase"/>
    <property type="match status" value="1"/>
</dbReference>
<dbReference type="InterPro" id="IPR005486">
    <property type="entry name" value="Glucokinase_regulatory_CS"/>
</dbReference>
<dbReference type="AlphaFoldDB" id="A0A4Y3PRV9"/>
<dbReference type="GO" id="GO:0097173">
    <property type="term" value="P:N-acetylmuramic acid catabolic process"/>
    <property type="evidence" value="ECO:0007669"/>
    <property type="project" value="UniProtKB-UniPathway"/>
</dbReference>
<proteinExistence type="inferred from homology"/>
<dbReference type="PANTHER" id="PTHR10088">
    <property type="entry name" value="GLUCOKINASE REGULATORY PROTEIN"/>
    <property type="match status" value="1"/>
</dbReference>
<dbReference type="InterPro" id="IPR001347">
    <property type="entry name" value="SIS_dom"/>
</dbReference>
<accession>A0A4Y3PRV9</accession>
<dbReference type="GO" id="GO:0009254">
    <property type="term" value="P:peptidoglycan turnover"/>
    <property type="evidence" value="ECO:0007669"/>
    <property type="project" value="TreeGrafter"/>
</dbReference>
<evidence type="ECO:0000256" key="2">
    <source>
        <dbReference type="ARBA" id="ARBA00023277"/>
    </source>
</evidence>
<dbReference type="RefSeq" id="WP_122964590.1">
    <property type="nucleotide sequence ID" value="NZ_BJMH01000019.1"/>
</dbReference>